<keyword evidence="9" id="KW-1185">Reference proteome</keyword>
<keyword evidence="3" id="KW-0597">Phosphoprotein</keyword>
<comment type="subcellular location">
    <subcellularLocation>
        <location evidence="1">Cytoplasm</location>
    </subcellularLocation>
</comment>
<protein>
    <submittedName>
        <fullName evidence="8">PTS system, fructose family, IIA component</fullName>
    </submittedName>
</protein>
<evidence type="ECO:0000256" key="1">
    <source>
        <dbReference type="ARBA" id="ARBA00004496"/>
    </source>
</evidence>
<dbReference type="PANTHER" id="PTHR47738:SF2">
    <property type="entry name" value="PTS SYSTEM FRUCTOSE-LIKE EIIA COMPONENT"/>
    <property type="match status" value="1"/>
</dbReference>
<dbReference type="SUPFAM" id="SSF55804">
    <property type="entry name" value="Phoshotransferase/anion transport protein"/>
    <property type="match status" value="1"/>
</dbReference>
<evidence type="ECO:0000256" key="2">
    <source>
        <dbReference type="ARBA" id="ARBA00022448"/>
    </source>
</evidence>
<dbReference type="InterPro" id="IPR002178">
    <property type="entry name" value="PTS_EIIA_type-2_dom"/>
</dbReference>
<dbReference type="HOGENOM" id="CLU_072531_5_0_9"/>
<evidence type="ECO:0000259" key="7">
    <source>
        <dbReference type="PROSITE" id="PS51094"/>
    </source>
</evidence>
<keyword evidence="5" id="KW-0808">Transferase</keyword>
<dbReference type="AlphaFoldDB" id="A0A0E3MA98"/>
<name>A0A0E3MA98_CLOSL</name>
<evidence type="ECO:0000256" key="3">
    <source>
        <dbReference type="ARBA" id="ARBA00022553"/>
    </source>
</evidence>
<gene>
    <name evidence="8" type="ORF">CSCA_3247</name>
</gene>
<dbReference type="STRING" id="1548.CSCA_3247"/>
<dbReference type="PROSITE" id="PS51094">
    <property type="entry name" value="PTS_EIIA_TYPE_2"/>
    <property type="match status" value="1"/>
</dbReference>
<dbReference type="RefSeq" id="WP_029162578.1">
    <property type="nucleotide sequence ID" value="NZ_CP009933.1"/>
</dbReference>
<dbReference type="Pfam" id="PF00359">
    <property type="entry name" value="PTS_EIIA_2"/>
    <property type="match status" value="1"/>
</dbReference>
<dbReference type="InterPro" id="IPR016152">
    <property type="entry name" value="PTrfase/Anion_transptr"/>
</dbReference>
<dbReference type="Gene3D" id="3.40.930.10">
    <property type="entry name" value="Mannitol-specific EII, Chain A"/>
    <property type="match status" value="1"/>
</dbReference>
<proteinExistence type="predicted"/>
<dbReference type="EMBL" id="CP009933">
    <property type="protein sequence ID" value="AKA70372.1"/>
    <property type="molecule type" value="Genomic_DNA"/>
</dbReference>
<dbReference type="InterPro" id="IPR004715">
    <property type="entry name" value="PTS_IIA_fruc"/>
</dbReference>
<evidence type="ECO:0000313" key="9">
    <source>
        <dbReference type="Proteomes" id="UP000033115"/>
    </source>
</evidence>
<dbReference type="GO" id="GO:0016020">
    <property type="term" value="C:membrane"/>
    <property type="evidence" value="ECO:0007669"/>
    <property type="project" value="InterPro"/>
</dbReference>
<dbReference type="InterPro" id="IPR051541">
    <property type="entry name" value="PTS_SugarTrans_NitroReg"/>
</dbReference>
<dbReference type="Proteomes" id="UP000033115">
    <property type="component" value="Chromosome"/>
</dbReference>
<feature type="domain" description="PTS EIIA type-2" evidence="7">
    <location>
        <begin position="5"/>
        <end position="146"/>
    </location>
</feature>
<dbReference type="KEGG" id="csq:CSCA_3247"/>
<dbReference type="GO" id="GO:0005737">
    <property type="term" value="C:cytoplasm"/>
    <property type="evidence" value="ECO:0007669"/>
    <property type="project" value="UniProtKB-SubCell"/>
</dbReference>
<reference evidence="8 9" key="1">
    <citation type="journal article" date="2015" name="J. Biotechnol.">
        <title>Complete genome sequence of a malodorant-producing acetogen, Clostridium scatologenes ATCC 25775(T).</title>
        <authorList>
            <person name="Zhu Z."/>
            <person name="Guo T."/>
            <person name="Zheng H."/>
            <person name="Song T."/>
            <person name="Ouyang P."/>
            <person name="Xie J."/>
        </authorList>
    </citation>
    <scope>NUCLEOTIDE SEQUENCE [LARGE SCALE GENOMIC DNA]</scope>
    <source>
        <strain evidence="8 9">ATCC 25775</strain>
    </source>
</reference>
<dbReference type="FunFam" id="3.40.930.10:FF:000009">
    <property type="entry name" value="PTS system, fructose specific IIABC component"/>
    <property type="match status" value="1"/>
</dbReference>
<evidence type="ECO:0000256" key="5">
    <source>
        <dbReference type="ARBA" id="ARBA00022679"/>
    </source>
</evidence>
<dbReference type="PANTHER" id="PTHR47738">
    <property type="entry name" value="PTS SYSTEM FRUCTOSE-LIKE EIIA COMPONENT-RELATED"/>
    <property type="match status" value="1"/>
</dbReference>
<keyword evidence="6" id="KW-0598">Phosphotransferase system</keyword>
<accession>A0A0E3MA98</accession>
<keyword evidence="2" id="KW-0813">Transport</keyword>
<keyword evidence="4" id="KW-0762">Sugar transport</keyword>
<evidence type="ECO:0000313" key="8">
    <source>
        <dbReference type="EMBL" id="AKA70372.1"/>
    </source>
</evidence>
<dbReference type="GO" id="GO:0009401">
    <property type="term" value="P:phosphoenolpyruvate-dependent sugar phosphotransferase system"/>
    <property type="evidence" value="ECO:0007669"/>
    <property type="project" value="UniProtKB-KW"/>
</dbReference>
<dbReference type="CDD" id="cd00211">
    <property type="entry name" value="PTS_IIA_fru"/>
    <property type="match status" value="1"/>
</dbReference>
<sequence>MELNKLITENTIELNITAKDKDDLIGKMIDVLVKDGVIFDRDKFKEDIYHRESLSNTGIGFGIAIPHSKSTAVKEPRIALGVIKNGIDYDSIDGEPVNLIFMIAVNDSQSDLHLQALANLSRKLMHEEFRNNILNAKSKSEILEIV</sequence>
<dbReference type="GO" id="GO:0008982">
    <property type="term" value="F:protein-N(PI)-phosphohistidine-sugar phosphotransferase activity"/>
    <property type="evidence" value="ECO:0007669"/>
    <property type="project" value="InterPro"/>
</dbReference>
<organism evidence="8 9">
    <name type="scientific">Clostridium scatologenes</name>
    <dbReference type="NCBI Taxonomy" id="1548"/>
    <lineage>
        <taxon>Bacteria</taxon>
        <taxon>Bacillati</taxon>
        <taxon>Bacillota</taxon>
        <taxon>Clostridia</taxon>
        <taxon>Eubacteriales</taxon>
        <taxon>Clostridiaceae</taxon>
        <taxon>Clostridium</taxon>
    </lineage>
</organism>
<dbReference type="NCBIfam" id="TIGR00848">
    <property type="entry name" value="fruA"/>
    <property type="match status" value="1"/>
</dbReference>
<evidence type="ECO:0000256" key="4">
    <source>
        <dbReference type="ARBA" id="ARBA00022597"/>
    </source>
</evidence>
<evidence type="ECO:0000256" key="6">
    <source>
        <dbReference type="ARBA" id="ARBA00022683"/>
    </source>
</evidence>